<evidence type="ECO:0000256" key="7">
    <source>
        <dbReference type="HAMAP-Rule" id="MF_01405"/>
    </source>
</evidence>
<comment type="similarity">
    <text evidence="1 7 8">Belongs to the HAM1 NTPase family.</text>
</comment>
<comment type="cofactor">
    <cofactor evidence="7">
        <name>Mg(2+)</name>
        <dbReference type="ChEBI" id="CHEBI:18420"/>
    </cofactor>
    <text evidence="7">Binds 1 Mg(2+) ion per subunit.</text>
</comment>
<dbReference type="EC" id="3.6.1.66" evidence="7"/>
<feature type="binding site" evidence="7">
    <location>
        <begin position="171"/>
        <end position="174"/>
    </location>
    <ligand>
        <name>substrate</name>
    </ligand>
</feature>
<evidence type="ECO:0000256" key="6">
    <source>
        <dbReference type="ARBA" id="ARBA00023080"/>
    </source>
</evidence>
<dbReference type="PANTHER" id="PTHR11067:SF9">
    <property type="entry name" value="INOSINE TRIPHOSPHATE PYROPHOSPHATASE"/>
    <property type="match status" value="1"/>
</dbReference>
<comment type="catalytic activity">
    <reaction evidence="7">
        <text>dITP + H2O = dIMP + diphosphate + H(+)</text>
        <dbReference type="Rhea" id="RHEA:28342"/>
        <dbReference type="ChEBI" id="CHEBI:15377"/>
        <dbReference type="ChEBI" id="CHEBI:15378"/>
        <dbReference type="ChEBI" id="CHEBI:33019"/>
        <dbReference type="ChEBI" id="CHEBI:61194"/>
        <dbReference type="ChEBI" id="CHEBI:61382"/>
        <dbReference type="EC" id="3.6.1.66"/>
    </reaction>
</comment>
<keyword evidence="4 7" id="KW-0378">Hydrolase</keyword>
<keyword evidence="5 7" id="KW-0460">Magnesium</keyword>
<feature type="active site" description="Proton acceptor" evidence="7">
    <location>
        <position position="74"/>
    </location>
</feature>
<protein>
    <recommendedName>
        <fullName evidence="7">dITP/XTP pyrophosphatase</fullName>
        <ecNumber evidence="7">3.6.1.66</ecNumber>
    </recommendedName>
    <alternativeName>
        <fullName evidence="7">Non-canonical purine NTP pyrophosphatase</fullName>
    </alternativeName>
    <alternativeName>
        <fullName evidence="7">Non-standard purine NTP pyrophosphatase</fullName>
    </alternativeName>
    <alternativeName>
        <fullName evidence="7">Nucleoside-triphosphate diphosphatase</fullName>
    </alternativeName>
    <alternativeName>
        <fullName evidence="7">Nucleoside-triphosphate pyrophosphatase</fullName>
        <shortName evidence="7">NTPase</shortName>
    </alternativeName>
</protein>
<organism evidence="9 10">
    <name type="scientific">Cohnella silvisoli</name>
    <dbReference type="NCBI Taxonomy" id="2873699"/>
    <lineage>
        <taxon>Bacteria</taxon>
        <taxon>Bacillati</taxon>
        <taxon>Bacillota</taxon>
        <taxon>Bacilli</taxon>
        <taxon>Bacillales</taxon>
        <taxon>Paenibacillaceae</taxon>
        <taxon>Cohnella</taxon>
    </lineage>
</organism>
<evidence type="ECO:0000256" key="5">
    <source>
        <dbReference type="ARBA" id="ARBA00022842"/>
    </source>
</evidence>
<comment type="catalytic activity">
    <reaction evidence="7">
        <text>ITP + H2O = IMP + diphosphate + H(+)</text>
        <dbReference type="Rhea" id="RHEA:29399"/>
        <dbReference type="ChEBI" id="CHEBI:15377"/>
        <dbReference type="ChEBI" id="CHEBI:15378"/>
        <dbReference type="ChEBI" id="CHEBI:33019"/>
        <dbReference type="ChEBI" id="CHEBI:58053"/>
        <dbReference type="ChEBI" id="CHEBI:61402"/>
        <dbReference type="EC" id="3.6.1.66"/>
    </reaction>
</comment>
<sequence>MIEAGSTIVLATRNKGKTKEFREAFQKIGITVKDLFDIEGIPSIEETGVTFAENAFLKAKAVADIVGLPVLADDSGLCVDALDGAPGVYSARYAGEDASDEDNNLKLLRELKARGIDVAAHSGEGTEPELLSKARFVCSLVLYDPADGSQLQTEGAVEGDILGSARGTDGFGYDPLFWVSSHDRSMAELSLEEKNAISHRGQALRRLLDLIVK</sequence>
<evidence type="ECO:0000256" key="3">
    <source>
        <dbReference type="ARBA" id="ARBA00022741"/>
    </source>
</evidence>
<feature type="binding site" evidence="7">
    <location>
        <position position="74"/>
    </location>
    <ligand>
        <name>Mg(2+)</name>
        <dbReference type="ChEBI" id="CHEBI:18420"/>
    </ligand>
</feature>
<dbReference type="PANTHER" id="PTHR11067">
    <property type="entry name" value="INOSINE TRIPHOSPHATE PYROPHOSPHATASE/HAM1 PROTEIN"/>
    <property type="match status" value="1"/>
</dbReference>
<dbReference type="RefSeq" id="WP_232185755.1">
    <property type="nucleotide sequence ID" value="NZ_JAIOAP010000006.1"/>
</dbReference>
<dbReference type="InterPro" id="IPR029001">
    <property type="entry name" value="ITPase-like_fam"/>
</dbReference>
<feature type="binding site" evidence="7">
    <location>
        <begin position="12"/>
        <end position="17"/>
    </location>
    <ligand>
        <name>substrate</name>
    </ligand>
</feature>
<evidence type="ECO:0000256" key="2">
    <source>
        <dbReference type="ARBA" id="ARBA00022723"/>
    </source>
</evidence>
<keyword evidence="3 7" id="KW-0547">Nucleotide-binding</keyword>
<dbReference type="NCBIfam" id="TIGR00042">
    <property type="entry name" value="RdgB/HAM1 family non-canonical purine NTP pyrophosphatase"/>
    <property type="match status" value="1"/>
</dbReference>
<feature type="binding site" evidence="7">
    <location>
        <position position="194"/>
    </location>
    <ligand>
        <name>substrate</name>
    </ligand>
</feature>
<dbReference type="HAMAP" id="MF_01405">
    <property type="entry name" value="Non_canon_purine_NTPase"/>
    <property type="match status" value="1"/>
</dbReference>
<name>A0ABV1KTR5_9BACL</name>
<dbReference type="NCBIfam" id="NF011397">
    <property type="entry name" value="PRK14822.1"/>
    <property type="match status" value="1"/>
</dbReference>
<comment type="subunit">
    <text evidence="7">Homodimer.</text>
</comment>
<keyword evidence="10" id="KW-1185">Reference proteome</keyword>
<dbReference type="GO" id="GO:0036220">
    <property type="term" value="F:ITP diphosphatase activity"/>
    <property type="evidence" value="ECO:0007669"/>
    <property type="project" value="UniProtKB-EC"/>
</dbReference>
<comment type="function">
    <text evidence="7">Pyrophosphatase that catalyzes the hydrolysis of nucleoside triphosphates to their monophosphate derivatives, with a high preference for the non-canonical purine nucleotides XTP (xanthosine triphosphate), dITP (deoxyinosine triphosphate) and ITP. Seems to function as a house-cleaning enzyme that removes non-canonical purine nucleotides from the nucleotide pool, thus preventing their incorporation into DNA/RNA and avoiding chromosomal lesions.</text>
</comment>
<comment type="catalytic activity">
    <reaction evidence="7">
        <text>XTP + H2O = XMP + diphosphate + H(+)</text>
        <dbReference type="Rhea" id="RHEA:28610"/>
        <dbReference type="ChEBI" id="CHEBI:15377"/>
        <dbReference type="ChEBI" id="CHEBI:15378"/>
        <dbReference type="ChEBI" id="CHEBI:33019"/>
        <dbReference type="ChEBI" id="CHEBI:57464"/>
        <dbReference type="ChEBI" id="CHEBI:61314"/>
        <dbReference type="EC" id="3.6.1.66"/>
    </reaction>
</comment>
<keyword evidence="2 7" id="KW-0479">Metal-binding</keyword>
<dbReference type="EMBL" id="JASKHM010000007">
    <property type="protein sequence ID" value="MEQ4483515.1"/>
    <property type="molecule type" value="Genomic_DNA"/>
</dbReference>
<evidence type="ECO:0000313" key="10">
    <source>
        <dbReference type="Proteomes" id="UP001493487"/>
    </source>
</evidence>
<evidence type="ECO:0000256" key="1">
    <source>
        <dbReference type="ARBA" id="ARBA00008023"/>
    </source>
</evidence>
<comment type="caution">
    <text evidence="9">The sequence shown here is derived from an EMBL/GenBank/DDBJ whole genome shotgun (WGS) entry which is preliminary data.</text>
</comment>
<feature type="binding site" evidence="7">
    <location>
        <begin position="199"/>
        <end position="200"/>
    </location>
    <ligand>
        <name>substrate</name>
    </ligand>
</feature>
<evidence type="ECO:0000256" key="8">
    <source>
        <dbReference type="RuleBase" id="RU003781"/>
    </source>
</evidence>
<dbReference type="Pfam" id="PF01725">
    <property type="entry name" value="Ham1p_like"/>
    <property type="match status" value="1"/>
</dbReference>
<reference evidence="9 10" key="1">
    <citation type="journal article" date="2023" name="Genome Announc.">
        <title>Pan-Genome Analyses of the Genus Cohnella and Proposal of the Novel Species Cohnella silvisoli sp. nov., Isolated from Forest Soil.</title>
        <authorList>
            <person name="Wang C."/>
            <person name="Mao L."/>
            <person name="Bao G."/>
            <person name="Zhu H."/>
        </authorList>
    </citation>
    <scope>NUCLEOTIDE SEQUENCE [LARGE SCALE GENOMIC DNA]</scope>
    <source>
        <strain evidence="9 10">NL03-T5-1</strain>
    </source>
</reference>
<dbReference type="InterPro" id="IPR002637">
    <property type="entry name" value="RdgB/HAM1"/>
</dbReference>
<evidence type="ECO:0000313" key="9">
    <source>
        <dbReference type="EMBL" id="MEQ4483515.1"/>
    </source>
</evidence>
<dbReference type="Gene3D" id="3.90.950.10">
    <property type="match status" value="1"/>
</dbReference>
<evidence type="ECO:0000256" key="4">
    <source>
        <dbReference type="ARBA" id="ARBA00022801"/>
    </source>
</evidence>
<proteinExistence type="inferred from homology"/>
<dbReference type="CDD" id="cd00515">
    <property type="entry name" value="HAM1"/>
    <property type="match status" value="1"/>
</dbReference>
<dbReference type="SUPFAM" id="SSF52972">
    <property type="entry name" value="ITPase-like"/>
    <property type="match status" value="1"/>
</dbReference>
<dbReference type="Proteomes" id="UP001493487">
    <property type="component" value="Unassembled WGS sequence"/>
</dbReference>
<gene>
    <name evidence="9" type="ORF">QJS35_14050</name>
</gene>
<keyword evidence="6 7" id="KW-0546">Nucleotide metabolism</keyword>
<feature type="binding site" evidence="7">
    <location>
        <position position="75"/>
    </location>
    <ligand>
        <name>substrate</name>
    </ligand>
</feature>
<dbReference type="InterPro" id="IPR020922">
    <property type="entry name" value="dITP/XTP_pyrophosphatase"/>
</dbReference>
<feature type="binding site" evidence="7">
    <location>
        <position position="45"/>
    </location>
    <ligand>
        <name>Mg(2+)</name>
        <dbReference type="ChEBI" id="CHEBI:18420"/>
    </ligand>
</feature>
<accession>A0ABV1KTR5</accession>